<evidence type="ECO:0000313" key="4">
    <source>
        <dbReference type="Proteomes" id="UP000237347"/>
    </source>
</evidence>
<comment type="caution">
    <text evidence="3">The sequence shown here is derived from an EMBL/GenBank/DDBJ whole genome shotgun (WGS) entry which is preliminary data.</text>
</comment>
<dbReference type="InterPro" id="IPR002818">
    <property type="entry name" value="DJ-1/PfpI"/>
</dbReference>
<dbReference type="SUPFAM" id="SSF52317">
    <property type="entry name" value="Class I glutamine amidotransferase-like"/>
    <property type="match status" value="1"/>
</dbReference>
<dbReference type="PANTHER" id="PTHR42733:SF9">
    <property type="entry name" value="DJ-1 PROTEIN HOMOLOG E"/>
    <property type="match status" value="1"/>
</dbReference>
<name>A0AAW0JDJ2_QUESU</name>
<dbReference type="EMBL" id="PKMF04000607">
    <property type="protein sequence ID" value="KAK7824321.1"/>
    <property type="molecule type" value="Genomic_DNA"/>
</dbReference>
<protein>
    <submittedName>
        <fullName evidence="3">Dj-1 protein like protein f</fullName>
    </submittedName>
</protein>
<evidence type="ECO:0000313" key="3">
    <source>
        <dbReference type="EMBL" id="KAK7824321.1"/>
    </source>
</evidence>
<reference evidence="3 4" key="1">
    <citation type="journal article" date="2018" name="Sci. Data">
        <title>The draft genome sequence of cork oak.</title>
        <authorList>
            <person name="Ramos A.M."/>
            <person name="Usie A."/>
            <person name="Barbosa P."/>
            <person name="Barros P.M."/>
            <person name="Capote T."/>
            <person name="Chaves I."/>
            <person name="Simoes F."/>
            <person name="Abreu I."/>
            <person name="Carrasquinho I."/>
            <person name="Faro C."/>
            <person name="Guimaraes J.B."/>
            <person name="Mendonca D."/>
            <person name="Nobrega F."/>
            <person name="Rodrigues L."/>
            <person name="Saibo N.J.M."/>
            <person name="Varela M.C."/>
            <person name="Egas C."/>
            <person name="Matos J."/>
            <person name="Miguel C.M."/>
            <person name="Oliveira M.M."/>
            <person name="Ricardo C.P."/>
            <person name="Goncalves S."/>
        </authorList>
    </citation>
    <scope>NUCLEOTIDE SEQUENCE [LARGE SCALE GENOMIC DNA]</scope>
    <source>
        <strain evidence="4">cv. HL8</strain>
    </source>
</reference>
<accession>A0AAW0JDJ2</accession>
<organism evidence="3 4">
    <name type="scientific">Quercus suber</name>
    <name type="common">Cork oak</name>
    <dbReference type="NCBI Taxonomy" id="58331"/>
    <lineage>
        <taxon>Eukaryota</taxon>
        <taxon>Viridiplantae</taxon>
        <taxon>Streptophyta</taxon>
        <taxon>Embryophyta</taxon>
        <taxon>Tracheophyta</taxon>
        <taxon>Spermatophyta</taxon>
        <taxon>Magnoliopsida</taxon>
        <taxon>eudicotyledons</taxon>
        <taxon>Gunneridae</taxon>
        <taxon>Pentapetalae</taxon>
        <taxon>rosids</taxon>
        <taxon>fabids</taxon>
        <taxon>Fagales</taxon>
        <taxon>Fagaceae</taxon>
        <taxon>Quercus</taxon>
    </lineage>
</organism>
<dbReference type="AlphaFoldDB" id="A0AAW0JDJ2"/>
<dbReference type="InterPro" id="IPR006286">
    <property type="entry name" value="C56_PfpI-like"/>
</dbReference>
<evidence type="ECO:0000259" key="2">
    <source>
        <dbReference type="Pfam" id="PF01965"/>
    </source>
</evidence>
<comment type="similarity">
    <text evidence="1">Belongs to the peptidase C56 family.</text>
</comment>
<sequence length="125" mass="13729">MQPLLLNRGKSKSYDALIIPGGRFTELLSINEKALSIVKEFAEVGKPIAITCHSQLMLISAGLLKGKKCFAFPSLKPIIEFAGGNWWARQVENPLGIDITACVMDGNILTTIGWPTRAEYLEILL</sequence>
<dbReference type="Gene3D" id="3.40.50.880">
    <property type="match status" value="1"/>
</dbReference>
<dbReference type="PANTHER" id="PTHR42733">
    <property type="entry name" value="DJ-1 PROTEIN"/>
    <property type="match status" value="1"/>
</dbReference>
<proteinExistence type="inferred from homology"/>
<evidence type="ECO:0000256" key="1">
    <source>
        <dbReference type="ARBA" id="ARBA00008542"/>
    </source>
</evidence>
<dbReference type="Pfam" id="PF01965">
    <property type="entry name" value="DJ-1_PfpI"/>
    <property type="match status" value="1"/>
</dbReference>
<feature type="domain" description="DJ-1/PfpI" evidence="2">
    <location>
        <begin position="10"/>
        <end position="121"/>
    </location>
</feature>
<dbReference type="InterPro" id="IPR029062">
    <property type="entry name" value="Class_I_gatase-like"/>
</dbReference>
<dbReference type="Proteomes" id="UP000237347">
    <property type="component" value="Unassembled WGS sequence"/>
</dbReference>
<keyword evidence="4" id="KW-1185">Reference proteome</keyword>
<gene>
    <name evidence="3" type="primary">DJ1F</name>
    <name evidence="3" type="ORF">CFP56_034576</name>
</gene>